<evidence type="ECO:0000256" key="1">
    <source>
        <dbReference type="SAM" id="MobiDB-lite"/>
    </source>
</evidence>
<evidence type="ECO:0000313" key="3">
    <source>
        <dbReference type="WBParaSite" id="TREG1_30230.1"/>
    </source>
</evidence>
<dbReference type="WBParaSite" id="TREG1_30230.2">
    <property type="protein sequence ID" value="TREG1_30230.2"/>
    <property type="gene ID" value="TREG1_30230"/>
</dbReference>
<evidence type="ECO:0000313" key="4">
    <source>
        <dbReference type="WBParaSite" id="TREG1_30230.2"/>
    </source>
</evidence>
<dbReference type="WBParaSite" id="TREG1_30230.3">
    <property type="protein sequence ID" value="TREG1_30230.3"/>
    <property type="gene ID" value="TREG1_30230"/>
</dbReference>
<reference evidence="3 4" key="2">
    <citation type="submission" date="2023-11" db="UniProtKB">
        <authorList>
            <consortium name="WormBaseParasite"/>
        </authorList>
    </citation>
    <scope>IDENTIFICATION</scope>
</reference>
<keyword evidence="2" id="KW-1185">Reference proteome</keyword>
<reference evidence="2" key="1">
    <citation type="submission" date="2022-06" db="EMBL/GenBank/DDBJ databases">
        <authorList>
            <person name="Berger JAMES D."/>
            <person name="Berger JAMES D."/>
        </authorList>
    </citation>
    <scope>NUCLEOTIDE SEQUENCE [LARGE SCALE GENOMIC DNA]</scope>
</reference>
<feature type="region of interest" description="Disordered" evidence="1">
    <location>
        <begin position="1"/>
        <end position="25"/>
    </location>
</feature>
<feature type="compositionally biased region" description="Polar residues" evidence="1">
    <location>
        <begin position="1"/>
        <end position="24"/>
    </location>
</feature>
<protein>
    <submittedName>
        <fullName evidence="3 4">Uncharacterized protein</fullName>
    </submittedName>
</protein>
<dbReference type="WBParaSite" id="TREG1_30230.4">
    <property type="protein sequence ID" value="TREG1_30230.4"/>
    <property type="gene ID" value="TREG1_30230"/>
</dbReference>
<proteinExistence type="predicted"/>
<dbReference type="Proteomes" id="UP000050795">
    <property type="component" value="Unassembled WGS sequence"/>
</dbReference>
<sequence length="228" mass="25538">METSPDSPNSTEGLQATENTQTCSDEVFDKEGQIGILLRPIFRFRNYDSEDIYKVTQPTPKSPAATRRLPLPQLHAPRKPPLPPICFRVPRPPFSKPLPPSFLPPLFTGFNNSATPLPESLMPYNMKPKKTSSAAFRLKKASVSPHAQDDVNVDLTRRFRTLKVRDVSVEPISRICPLRKTDRSVQMAVSGDNTRFSEISKYIDDESSFTSQGSSPIYPSQCKLVSSR</sequence>
<organism evidence="2 3">
    <name type="scientific">Trichobilharzia regenti</name>
    <name type="common">Nasal bird schistosome</name>
    <dbReference type="NCBI Taxonomy" id="157069"/>
    <lineage>
        <taxon>Eukaryota</taxon>
        <taxon>Metazoa</taxon>
        <taxon>Spiralia</taxon>
        <taxon>Lophotrochozoa</taxon>
        <taxon>Platyhelminthes</taxon>
        <taxon>Trematoda</taxon>
        <taxon>Digenea</taxon>
        <taxon>Strigeidida</taxon>
        <taxon>Schistosomatoidea</taxon>
        <taxon>Schistosomatidae</taxon>
        <taxon>Trichobilharzia</taxon>
    </lineage>
</organism>
<dbReference type="AlphaFoldDB" id="A0AA85JNG1"/>
<name>A0AA85JNG1_TRIRE</name>
<dbReference type="WBParaSite" id="TREG1_30230.1">
    <property type="protein sequence ID" value="TREG1_30230.1"/>
    <property type="gene ID" value="TREG1_30230"/>
</dbReference>
<accession>A0AA85JNG1</accession>
<evidence type="ECO:0000313" key="2">
    <source>
        <dbReference type="Proteomes" id="UP000050795"/>
    </source>
</evidence>